<evidence type="ECO:0000313" key="3">
    <source>
        <dbReference type="Proteomes" id="UP001139887"/>
    </source>
</evidence>
<dbReference type="EMBL" id="JANBUW010000001">
    <property type="protein sequence ID" value="KAJ2852747.1"/>
    <property type="molecule type" value="Genomic_DNA"/>
</dbReference>
<accession>A0A9W8M266</accession>
<dbReference type="InterPro" id="IPR057207">
    <property type="entry name" value="FBXL15_LRR"/>
</dbReference>
<comment type="caution">
    <text evidence="2">The sequence shown here is derived from an EMBL/GenBank/DDBJ whole genome shotgun (WGS) entry which is preliminary data.</text>
</comment>
<evidence type="ECO:0000313" key="2">
    <source>
        <dbReference type="EMBL" id="KAJ2852747.1"/>
    </source>
</evidence>
<sequence length="472" mass="52238">MPTDLLSLRSQVCDLDVDILGDSRYMDRPQKRFLKDSELWTMVRRAGPALKRLVLEFELQLTEAGFHALLHFGCVNLRYLDIRANGNLRASMISEIISRAGPCLETVVLVAVGIGNWIVKQILLNAPNLKHLDLSYCMDLTVDAFPSFGHSENISHRDGSSDLVWDTGSLTLLKHSSNPHGTVVLPKLTCLRLMHCIKIENTAVSRIIEAFGGSLCTLDIQRTAVTLQGFHSILYIAKQCGFKAVESNYSVGAAEKPPSPTLALQRLNIQYSDFNSNANVLGTSMIRNPELAPWSVADFTKMTPKLTSIHLGGHNSYINDEFIEQLVQGLPGLLRVSIFESERLTDRSLVSLASSCPKLEFADLSRCSRFSDTGVIALVRACSGIKHLNISALAITNDTLMVIGDSLRNLQSILMKHCMRITFDGIMALIEGSNGLGCQFTLRYLSLVDSVNINKEALEWCRKRLSPDAFIN</sequence>
<gene>
    <name evidence="2" type="ORF">IWW36_000104</name>
</gene>
<protein>
    <recommendedName>
        <fullName evidence="1">F-box/LRR-repeat protein 15-like leucin rich repeat domain-containing protein</fullName>
    </recommendedName>
</protein>
<evidence type="ECO:0000259" key="1">
    <source>
        <dbReference type="Pfam" id="PF25372"/>
    </source>
</evidence>
<proteinExistence type="predicted"/>
<dbReference type="Proteomes" id="UP001139887">
    <property type="component" value="Unassembled WGS sequence"/>
</dbReference>
<name>A0A9W8M266_9FUNG</name>
<dbReference type="GO" id="GO:0019005">
    <property type="term" value="C:SCF ubiquitin ligase complex"/>
    <property type="evidence" value="ECO:0007669"/>
    <property type="project" value="TreeGrafter"/>
</dbReference>
<dbReference type="InterPro" id="IPR006553">
    <property type="entry name" value="Leu-rich_rpt_Cys-con_subtyp"/>
</dbReference>
<dbReference type="InterPro" id="IPR032675">
    <property type="entry name" value="LRR_dom_sf"/>
</dbReference>
<dbReference type="SUPFAM" id="SSF52047">
    <property type="entry name" value="RNI-like"/>
    <property type="match status" value="1"/>
</dbReference>
<dbReference type="PANTHER" id="PTHR13318">
    <property type="entry name" value="PARTNER OF PAIRED, ISOFORM B-RELATED"/>
    <property type="match status" value="1"/>
</dbReference>
<dbReference type="Pfam" id="PF25372">
    <property type="entry name" value="DUF7885"/>
    <property type="match status" value="1"/>
</dbReference>
<keyword evidence="3" id="KW-1185">Reference proteome</keyword>
<reference evidence="2" key="1">
    <citation type="submission" date="2022-07" db="EMBL/GenBank/DDBJ databases">
        <title>Phylogenomic reconstructions and comparative analyses of Kickxellomycotina fungi.</title>
        <authorList>
            <person name="Reynolds N.K."/>
            <person name="Stajich J.E."/>
            <person name="Barry K."/>
            <person name="Grigoriev I.V."/>
            <person name="Crous P."/>
            <person name="Smith M.E."/>
        </authorList>
    </citation>
    <scope>NUCLEOTIDE SEQUENCE</scope>
    <source>
        <strain evidence="2">NRRL 1566</strain>
    </source>
</reference>
<dbReference type="GO" id="GO:0031146">
    <property type="term" value="P:SCF-dependent proteasomal ubiquitin-dependent protein catabolic process"/>
    <property type="evidence" value="ECO:0007669"/>
    <property type="project" value="TreeGrafter"/>
</dbReference>
<organism evidence="2 3">
    <name type="scientific">Coemansia brasiliensis</name>
    <dbReference type="NCBI Taxonomy" id="2650707"/>
    <lineage>
        <taxon>Eukaryota</taxon>
        <taxon>Fungi</taxon>
        <taxon>Fungi incertae sedis</taxon>
        <taxon>Zoopagomycota</taxon>
        <taxon>Kickxellomycotina</taxon>
        <taxon>Kickxellomycetes</taxon>
        <taxon>Kickxellales</taxon>
        <taxon>Kickxellaceae</taxon>
        <taxon>Coemansia</taxon>
    </lineage>
</organism>
<dbReference type="AlphaFoldDB" id="A0A9W8M266"/>
<feature type="domain" description="F-box/LRR-repeat protein 15-like leucin rich repeat" evidence="1">
    <location>
        <begin position="317"/>
        <end position="436"/>
    </location>
</feature>
<dbReference type="OrthoDB" id="550575at2759"/>
<dbReference type="Gene3D" id="3.80.10.10">
    <property type="entry name" value="Ribonuclease Inhibitor"/>
    <property type="match status" value="1"/>
</dbReference>
<dbReference type="SMART" id="SM00367">
    <property type="entry name" value="LRR_CC"/>
    <property type="match status" value="7"/>
</dbReference>